<evidence type="ECO:0000256" key="1">
    <source>
        <dbReference type="SAM" id="MobiDB-lite"/>
    </source>
</evidence>
<gene>
    <name evidence="2" type="ORF">RPMA_03570</name>
</gene>
<protein>
    <submittedName>
        <fullName evidence="2">Uncharacterized protein</fullName>
    </submittedName>
</protein>
<dbReference type="EMBL" id="CP036498">
    <property type="protein sequence ID" value="QUS38039.1"/>
    <property type="molecule type" value="Genomic_DNA"/>
</dbReference>
<reference evidence="2 3" key="1">
    <citation type="submission" date="2019-02" db="EMBL/GenBank/DDBJ databases">
        <title>Emended description of the genus Rhodopseudomonas and description of Rhodopseudomonas albus sp. nov., a non-phototrophic, heavy-metal-tolerant bacterium isolated from garden soil.</title>
        <authorList>
            <person name="Bao Z."/>
            <person name="Cao W.W."/>
            <person name="Sato Y."/>
            <person name="Nishizawa T."/>
            <person name="Zhao J."/>
            <person name="Guo Y."/>
            <person name="Ohta H."/>
        </authorList>
    </citation>
    <scope>NUCLEOTIDE SEQUENCE [LARGE SCALE GENOMIC DNA]</scope>
    <source>
        <strain evidence="2 3">SK50-23</strain>
    </source>
</reference>
<evidence type="ECO:0000313" key="2">
    <source>
        <dbReference type="EMBL" id="QUS38039.1"/>
    </source>
</evidence>
<sequence length="171" mass="18889">MSSMKRTKGRGKEPSQALVDRPFVGQWSEEEAAIARQRLGVAIGPYISAVDGADPVSVRAALNGEPFGDLISDEAIAKLCREGRGADLFPPRYPTWRYGIDPVTYPCILVPPTIEELEAIADKQHLALLIRDLNIRGTTPRVRALIRSTVDPEWSWLGETVQDHLEAEADE</sequence>
<proteinExistence type="predicted"/>
<organism evidence="2 3">
    <name type="scientific">Tardiphaga alba</name>
    <dbReference type="NCBI Taxonomy" id="340268"/>
    <lineage>
        <taxon>Bacteria</taxon>
        <taxon>Pseudomonadati</taxon>
        <taxon>Pseudomonadota</taxon>
        <taxon>Alphaproteobacteria</taxon>
        <taxon>Hyphomicrobiales</taxon>
        <taxon>Nitrobacteraceae</taxon>
        <taxon>Tardiphaga</taxon>
    </lineage>
</organism>
<dbReference type="Proteomes" id="UP000682843">
    <property type="component" value="Chromosome"/>
</dbReference>
<evidence type="ECO:0000313" key="3">
    <source>
        <dbReference type="Proteomes" id="UP000682843"/>
    </source>
</evidence>
<dbReference type="RefSeq" id="WP_211911570.1">
    <property type="nucleotide sequence ID" value="NZ_CP036498.1"/>
</dbReference>
<feature type="region of interest" description="Disordered" evidence="1">
    <location>
        <begin position="1"/>
        <end position="21"/>
    </location>
</feature>
<accession>A0ABX8A383</accession>
<keyword evidence="3" id="KW-1185">Reference proteome</keyword>
<name>A0ABX8A383_9BRAD</name>